<feature type="transmembrane region" description="Helical" evidence="1">
    <location>
        <begin position="31"/>
        <end position="49"/>
    </location>
</feature>
<keyword evidence="1" id="KW-0812">Transmembrane</keyword>
<dbReference type="RefSeq" id="WP_377712964.1">
    <property type="nucleotide sequence ID" value="NZ_JBHTJM010000002.1"/>
</dbReference>
<comment type="caution">
    <text evidence="2">The sequence shown here is derived from an EMBL/GenBank/DDBJ whole genome shotgun (WGS) entry which is preliminary data.</text>
</comment>
<dbReference type="InterPro" id="IPR016032">
    <property type="entry name" value="Sig_transdc_resp-reg_C-effctor"/>
</dbReference>
<protein>
    <recommendedName>
        <fullName evidence="4">HTH luxR-type domain-containing protein</fullName>
    </recommendedName>
</protein>
<feature type="transmembrane region" description="Helical" evidence="1">
    <location>
        <begin position="84"/>
        <end position="103"/>
    </location>
</feature>
<accession>A0ABW3HZ93</accession>
<organism evidence="2 3">
    <name type="scientific">Pseudofulvibacter geojedonensis</name>
    <dbReference type="NCBI Taxonomy" id="1123758"/>
    <lineage>
        <taxon>Bacteria</taxon>
        <taxon>Pseudomonadati</taxon>
        <taxon>Bacteroidota</taxon>
        <taxon>Flavobacteriia</taxon>
        <taxon>Flavobacteriales</taxon>
        <taxon>Flavobacteriaceae</taxon>
        <taxon>Pseudofulvibacter</taxon>
    </lineage>
</organism>
<proteinExistence type="predicted"/>
<keyword evidence="1" id="KW-1133">Transmembrane helix</keyword>
<evidence type="ECO:0000256" key="1">
    <source>
        <dbReference type="SAM" id="Phobius"/>
    </source>
</evidence>
<reference evidence="3" key="1">
    <citation type="journal article" date="2019" name="Int. J. Syst. Evol. Microbiol.">
        <title>The Global Catalogue of Microorganisms (GCM) 10K type strain sequencing project: providing services to taxonomists for standard genome sequencing and annotation.</title>
        <authorList>
            <consortium name="The Broad Institute Genomics Platform"/>
            <consortium name="The Broad Institute Genome Sequencing Center for Infectious Disease"/>
            <person name="Wu L."/>
            <person name="Ma J."/>
        </authorList>
    </citation>
    <scope>NUCLEOTIDE SEQUENCE [LARGE SCALE GENOMIC DNA]</scope>
    <source>
        <strain evidence="3">CCUG 62114</strain>
    </source>
</reference>
<evidence type="ECO:0000313" key="2">
    <source>
        <dbReference type="EMBL" id="MFD0962868.1"/>
    </source>
</evidence>
<feature type="transmembrane region" description="Helical" evidence="1">
    <location>
        <begin position="132"/>
        <end position="148"/>
    </location>
</feature>
<evidence type="ECO:0008006" key="4">
    <source>
        <dbReference type="Google" id="ProtNLM"/>
    </source>
</evidence>
<name>A0ABW3HZ93_9FLAO</name>
<sequence>MFDKIISFHTAIINKGIEYVSSEFDKRALRLLNMICLYGASLILPLIFIRKIIEADYFSIILLFIAETILVCVVYLNSIGKSQISCLIYVFTINTLGYVAVYLENQQSEIPFVAFALGSFSLFLIKDKVLRNISFLYSFTTFSILYYFQLTEKVFGISGYVLTLMVLLIFSFGLRFVNSMRNRDEKTILEQNEKLKDQNEMIKVKSEQLLQSEKLRHQQELELKEKDIEMILTNAKIQDRLNENIIAKLKQAKEKGVLEQNINQVILELKNQNEINNRIQILQQNIGVVNASFFGKLDKAHPNMTRVDKEFCSYIKIGMSSKEIAIIRNTSVNSVVVTKSRLRKKLNLLSNKDIAPYLASL</sequence>
<dbReference type="SUPFAM" id="SSF46894">
    <property type="entry name" value="C-terminal effector domain of the bipartite response regulators"/>
    <property type="match status" value="1"/>
</dbReference>
<gene>
    <name evidence="2" type="ORF">ACFQ1O_02495</name>
</gene>
<evidence type="ECO:0000313" key="3">
    <source>
        <dbReference type="Proteomes" id="UP001596997"/>
    </source>
</evidence>
<feature type="transmembrane region" description="Helical" evidence="1">
    <location>
        <begin position="109"/>
        <end position="125"/>
    </location>
</feature>
<keyword evidence="3" id="KW-1185">Reference proteome</keyword>
<keyword evidence="1" id="KW-0472">Membrane</keyword>
<dbReference type="Proteomes" id="UP001596997">
    <property type="component" value="Unassembled WGS sequence"/>
</dbReference>
<feature type="transmembrane region" description="Helical" evidence="1">
    <location>
        <begin position="154"/>
        <end position="177"/>
    </location>
</feature>
<dbReference type="EMBL" id="JBHTJM010000002">
    <property type="protein sequence ID" value="MFD0962868.1"/>
    <property type="molecule type" value="Genomic_DNA"/>
</dbReference>
<feature type="transmembrane region" description="Helical" evidence="1">
    <location>
        <begin position="55"/>
        <end position="77"/>
    </location>
</feature>